<protein>
    <submittedName>
        <fullName evidence="2">Uncharacterized protein</fullName>
    </submittedName>
</protein>
<feature type="region of interest" description="Disordered" evidence="1">
    <location>
        <begin position="129"/>
        <end position="150"/>
    </location>
</feature>
<name>A0A427A8E4_ENSVE</name>
<sequence>MLSRGLAKQLYRAPSNVLIVRAVKSLETNNLHRHLRDSQRQLKEVWGNVRSMEDELLKMSRDIEALHVDLRSIPKKAIFEYKKSPGLKLGVQKTGQVSYEYGYLVALARLCARHLDLEVEENPFTYLPEDESIPMKAEQPFDDSFPPPEN</sequence>
<proteinExistence type="predicted"/>
<dbReference type="AlphaFoldDB" id="A0A427A8E4"/>
<dbReference type="Proteomes" id="UP000287651">
    <property type="component" value="Unassembled WGS sequence"/>
</dbReference>
<evidence type="ECO:0000256" key="1">
    <source>
        <dbReference type="SAM" id="MobiDB-lite"/>
    </source>
</evidence>
<organism evidence="2 3">
    <name type="scientific">Ensete ventricosum</name>
    <name type="common">Abyssinian banana</name>
    <name type="synonym">Musa ensete</name>
    <dbReference type="NCBI Taxonomy" id="4639"/>
    <lineage>
        <taxon>Eukaryota</taxon>
        <taxon>Viridiplantae</taxon>
        <taxon>Streptophyta</taxon>
        <taxon>Embryophyta</taxon>
        <taxon>Tracheophyta</taxon>
        <taxon>Spermatophyta</taxon>
        <taxon>Magnoliopsida</taxon>
        <taxon>Liliopsida</taxon>
        <taxon>Zingiberales</taxon>
        <taxon>Musaceae</taxon>
        <taxon>Ensete</taxon>
    </lineage>
</organism>
<comment type="caution">
    <text evidence="2">The sequence shown here is derived from an EMBL/GenBank/DDBJ whole genome shotgun (WGS) entry which is preliminary data.</text>
</comment>
<evidence type="ECO:0000313" key="2">
    <source>
        <dbReference type="EMBL" id="RRT72502.1"/>
    </source>
</evidence>
<gene>
    <name evidence="2" type="ORF">B296_00009747</name>
</gene>
<dbReference type="EMBL" id="AMZH03003387">
    <property type="protein sequence ID" value="RRT72502.1"/>
    <property type="molecule type" value="Genomic_DNA"/>
</dbReference>
<accession>A0A427A8E4</accession>
<reference evidence="2 3" key="1">
    <citation type="journal article" date="2014" name="Agronomy (Basel)">
        <title>A Draft Genome Sequence for Ensete ventricosum, the Drought-Tolerant Tree Against Hunger.</title>
        <authorList>
            <person name="Harrison J."/>
            <person name="Moore K.A."/>
            <person name="Paszkiewicz K."/>
            <person name="Jones T."/>
            <person name="Grant M."/>
            <person name="Ambacheew D."/>
            <person name="Muzemil S."/>
            <person name="Studholme D.J."/>
        </authorList>
    </citation>
    <scope>NUCLEOTIDE SEQUENCE [LARGE SCALE GENOMIC DNA]</scope>
</reference>
<evidence type="ECO:0000313" key="3">
    <source>
        <dbReference type="Proteomes" id="UP000287651"/>
    </source>
</evidence>